<feature type="non-terminal residue" evidence="2">
    <location>
        <position position="32"/>
    </location>
</feature>
<comment type="caution">
    <text evidence="2">The sequence shown here is derived from an EMBL/GenBank/DDBJ whole genome shotgun (WGS) entry which is preliminary data.</text>
</comment>
<dbReference type="AlphaFoldDB" id="A0A429MNY5"/>
<organism evidence="2 3">
    <name type="scientific">Acinetobacter baumannii</name>
    <dbReference type="NCBI Taxonomy" id="470"/>
    <lineage>
        <taxon>Bacteria</taxon>
        <taxon>Pseudomonadati</taxon>
        <taxon>Pseudomonadota</taxon>
        <taxon>Gammaproteobacteria</taxon>
        <taxon>Moraxellales</taxon>
        <taxon>Moraxellaceae</taxon>
        <taxon>Acinetobacter</taxon>
        <taxon>Acinetobacter calcoaceticus/baumannii complex</taxon>
    </lineage>
</organism>
<reference evidence="2 3" key="1">
    <citation type="submission" date="2018-10" db="EMBL/GenBank/DDBJ databases">
        <title>GWAS and RNA-Seq identify cryptic mechanisms of antimicrobial resistance in Acinetobacter baumannii.</title>
        <authorList>
            <person name="Sahl J.W."/>
        </authorList>
    </citation>
    <scope>NUCLEOTIDE SEQUENCE [LARGE SCALE GENOMIC DNA]</scope>
    <source>
        <strain evidence="2 3">TG28175</strain>
    </source>
</reference>
<keyword evidence="1" id="KW-0812">Transmembrane</keyword>
<proteinExistence type="predicted"/>
<dbReference type="Proteomes" id="UP000280073">
    <property type="component" value="Unassembled WGS sequence"/>
</dbReference>
<evidence type="ECO:0000256" key="1">
    <source>
        <dbReference type="SAM" id="Phobius"/>
    </source>
</evidence>
<accession>A0A429MNY5</accession>
<evidence type="ECO:0000313" key="3">
    <source>
        <dbReference type="Proteomes" id="UP000280073"/>
    </source>
</evidence>
<name>A0A429MNY5_ACIBA</name>
<keyword evidence="1" id="KW-0472">Membrane</keyword>
<sequence length="32" mass="3894">MNRTENDAFKAIISLWWMTKIIILLFVSYFEV</sequence>
<protein>
    <submittedName>
        <fullName evidence="2">GntR family transcriptional regulator</fullName>
    </submittedName>
</protein>
<keyword evidence="1" id="KW-1133">Transmembrane helix</keyword>
<evidence type="ECO:0000313" key="2">
    <source>
        <dbReference type="EMBL" id="RSR54283.1"/>
    </source>
</evidence>
<gene>
    <name evidence="2" type="ORF">EA686_13515</name>
</gene>
<feature type="transmembrane region" description="Helical" evidence="1">
    <location>
        <begin position="12"/>
        <end position="30"/>
    </location>
</feature>
<dbReference type="EMBL" id="RFDI01000714">
    <property type="protein sequence ID" value="RSR54283.1"/>
    <property type="molecule type" value="Genomic_DNA"/>
</dbReference>